<dbReference type="Proteomes" id="UP001254848">
    <property type="component" value="Unassembled WGS sequence"/>
</dbReference>
<protein>
    <submittedName>
        <fullName evidence="3">Sulfurtransferase-like selenium metabolism protein YedF</fullName>
    </submittedName>
</protein>
<dbReference type="PROSITE" id="PS01148">
    <property type="entry name" value="UPF0033"/>
    <property type="match status" value="1"/>
</dbReference>
<evidence type="ECO:0000259" key="2">
    <source>
        <dbReference type="PROSITE" id="PS01148"/>
    </source>
</evidence>
<dbReference type="RefSeq" id="WP_413778717.1">
    <property type="nucleotide sequence ID" value="NZ_JAUOZS010000001.1"/>
</dbReference>
<evidence type="ECO:0000256" key="1">
    <source>
        <dbReference type="ARBA" id="ARBA00008984"/>
    </source>
</evidence>
<proteinExistence type="inferred from homology"/>
<comment type="caution">
    <text evidence="3">The sequence shown here is derived from an EMBL/GenBank/DDBJ whole genome shotgun (WGS) entry which is preliminary data.</text>
</comment>
<organism evidence="3 4">
    <name type="scientific">Anaeroselena agilis</name>
    <dbReference type="NCBI Taxonomy" id="3063788"/>
    <lineage>
        <taxon>Bacteria</taxon>
        <taxon>Bacillati</taxon>
        <taxon>Bacillota</taxon>
        <taxon>Negativicutes</taxon>
        <taxon>Acetonemataceae</taxon>
        <taxon>Anaeroselena</taxon>
    </lineage>
</organism>
<feature type="domain" description="UPF0033" evidence="2">
    <location>
        <begin position="6"/>
        <end position="30"/>
    </location>
</feature>
<dbReference type="SUPFAM" id="SSF75169">
    <property type="entry name" value="DsrEFH-like"/>
    <property type="match status" value="1"/>
</dbReference>
<dbReference type="PANTHER" id="PTHR33279">
    <property type="entry name" value="SULFUR CARRIER PROTEIN YEDF-RELATED"/>
    <property type="match status" value="1"/>
</dbReference>
<dbReference type="InterPro" id="IPR027396">
    <property type="entry name" value="DsrEFH-like"/>
</dbReference>
<gene>
    <name evidence="3" type="primary">yedF</name>
    <name evidence="3" type="ORF">Q4T40_02770</name>
</gene>
<dbReference type="CDD" id="cd03421">
    <property type="entry name" value="SirA_like_N"/>
    <property type="match status" value="1"/>
</dbReference>
<evidence type="ECO:0000313" key="3">
    <source>
        <dbReference type="EMBL" id="MDT8900159.1"/>
    </source>
</evidence>
<dbReference type="NCBIfam" id="TIGR03527">
    <property type="entry name" value="selenium_YedF"/>
    <property type="match status" value="1"/>
</dbReference>
<keyword evidence="4" id="KW-1185">Reference proteome</keyword>
<accession>A0ABU3NTL3</accession>
<dbReference type="PANTHER" id="PTHR33279:SF6">
    <property type="entry name" value="SULFUR CARRIER PROTEIN YEDF-RELATED"/>
    <property type="match status" value="1"/>
</dbReference>
<dbReference type="InterPro" id="IPR019870">
    <property type="entry name" value="Se_metab_YedF"/>
</dbReference>
<dbReference type="InterPro" id="IPR001455">
    <property type="entry name" value="TusA-like"/>
</dbReference>
<evidence type="ECO:0000313" key="4">
    <source>
        <dbReference type="Proteomes" id="UP001254848"/>
    </source>
</evidence>
<comment type="similarity">
    <text evidence="1">Belongs to the sulfur carrier protein TusA family.</text>
</comment>
<sequence length="196" mass="20566">MSTQVIDARGLSCPQPVIATKKALDAMGEGVVTTIVDNAAARENVAKFAAANGCGVSIAEKDGHFYLSITKGAPLPDNDKKAANQTGDVVYLITRDTLGHGSDELGAILMKAFFYTLGEIEPLPRAILLLNSGVKLAVEGSPVVEYLASYAESGVKVLSCGTCLDYFKLKDRLAAGGVTNMYTLLAELPPGKTITL</sequence>
<name>A0ABU3NTL3_9FIRM</name>
<reference evidence="3 4" key="1">
    <citation type="submission" date="2023-07" db="EMBL/GenBank/DDBJ databases">
        <title>The novel representative of Negativicutes class, Anaeroselena agilis gen. nov. sp. nov.</title>
        <authorList>
            <person name="Prokofeva M.I."/>
            <person name="Elcheninov A.G."/>
            <person name="Klyukina A."/>
            <person name="Kublanov I.V."/>
            <person name="Frolov E.N."/>
            <person name="Podosokorskaya O.A."/>
        </authorList>
    </citation>
    <scope>NUCLEOTIDE SEQUENCE [LARGE SCALE GENOMIC DNA]</scope>
    <source>
        <strain evidence="3 4">4137-cl</strain>
    </source>
</reference>
<dbReference type="Gene3D" id="3.30.110.40">
    <property type="entry name" value="TusA-like domain"/>
    <property type="match status" value="1"/>
</dbReference>
<dbReference type="InterPro" id="IPR036868">
    <property type="entry name" value="TusA-like_sf"/>
</dbReference>
<dbReference type="EMBL" id="JAUOZS010000001">
    <property type="protein sequence ID" value="MDT8900159.1"/>
    <property type="molecule type" value="Genomic_DNA"/>
</dbReference>
<dbReference type="Pfam" id="PF01206">
    <property type="entry name" value="TusA"/>
    <property type="match status" value="1"/>
</dbReference>
<dbReference type="SUPFAM" id="SSF64307">
    <property type="entry name" value="SirA-like"/>
    <property type="match status" value="1"/>
</dbReference>